<dbReference type="GO" id="GO:0009254">
    <property type="term" value="P:peptidoglycan turnover"/>
    <property type="evidence" value="ECO:0007669"/>
    <property type="project" value="TreeGrafter"/>
</dbReference>
<dbReference type="Gene3D" id="3.40.50.10490">
    <property type="entry name" value="Glucose-6-phosphate isomerase like protein, domain 1"/>
    <property type="match status" value="1"/>
</dbReference>
<dbReference type="AlphaFoldDB" id="A0A1M5D7Q6"/>
<dbReference type="GO" id="GO:0016835">
    <property type="term" value="F:carbon-oxygen lyase activity"/>
    <property type="evidence" value="ECO:0007669"/>
    <property type="project" value="TreeGrafter"/>
</dbReference>
<keyword evidence="1" id="KW-0119">Carbohydrate metabolism</keyword>
<proteinExistence type="predicted"/>
<reference evidence="4" key="1">
    <citation type="submission" date="2016-11" db="EMBL/GenBank/DDBJ databases">
        <authorList>
            <person name="Varghese N."/>
            <person name="Submissions S."/>
        </authorList>
    </citation>
    <scope>NUCLEOTIDE SEQUENCE [LARGE SCALE GENOMIC DNA]</scope>
    <source>
        <strain evidence="4">DSM 29326</strain>
    </source>
</reference>
<dbReference type="PANTHER" id="PTHR10088:SF4">
    <property type="entry name" value="GLUCOKINASE REGULATORY PROTEIN"/>
    <property type="match status" value="1"/>
</dbReference>
<accession>A0A1M5D7Q6</accession>
<evidence type="ECO:0000256" key="1">
    <source>
        <dbReference type="ARBA" id="ARBA00023277"/>
    </source>
</evidence>
<organism evidence="3 4">
    <name type="scientific">Loktanella atrilutea</name>
    <dbReference type="NCBI Taxonomy" id="366533"/>
    <lineage>
        <taxon>Bacteria</taxon>
        <taxon>Pseudomonadati</taxon>
        <taxon>Pseudomonadota</taxon>
        <taxon>Alphaproteobacteria</taxon>
        <taxon>Rhodobacterales</taxon>
        <taxon>Roseobacteraceae</taxon>
        <taxon>Loktanella</taxon>
    </lineage>
</organism>
<dbReference type="GO" id="GO:0046348">
    <property type="term" value="P:amino sugar catabolic process"/>
    <property type="evidence" value="ECO:0007669"/>
    <property type="project" value="TreeGrafter"/>
</dbReference>
<dbReference type="GO" id="GO:0016803">
    <property type="term" value="F:ether hydrolase activity"/>
    <property type="evidence" value="ECO:0007669"/>
    <property type="project" value="TreeGrafter"/>
</dbReference>
<dbReference type="OrthoDB" id="9813395at2"/>
<protein>
    <submittedName>
        <fullName evidence="3">N-acetylmuramic acid 6-phosphate etherase</fullName>
    </submittedName>
</protein>
<dbReference type="Pfam" id="PF01380">
    <property type="entry name" value="SIS"/>
    <property type="match status" value="1"/>
</dbReference>
<evidence type="ECO:0000259" key="2">
    <source>
        <dbReference type="PROSITE" id="PS51464"/>
    </source>
</evidence>
<keyword evidence="4" id="KW-1185">Reference proteome</keyword>
<feature type="domain" description="SIS" evidence="2">
    <location>
        <begin position="53"/>
        <end position="210"/>
    </location>
</feature>
<dbReference type="InterPro" id="IPR046348">
    <property type="entry name" value="SIS_dom_sf"/>
</dbReference>
<sequence>MALPRTEARTTDETAIDRLDGAAALTRMIDVQIESLATLRAVLPALDAAADLVAETLRGSGRLVYAAAGSSGLMALADASELPGTFGIDPDRIAIRMAGGIPTDARMPGDTEDLVDAGLTLRPGDLLIAISASGSTRWAVDAAARARADGVPVIGIANNPDTPLLQTATVAICLATPPEVLAGSTRMGAGTAQKAALNLISTLAGVRLGHVHDGDMVNLRVDNAKLRNRAARIVAHIARVSDAVATQSLNAARYDTKTACLIAAGASPAAAIELLTRHQGHLRPALAALQDQDAR</sequence>
<evidence type="ECO:0000313" key="4">
    <source>
        <dbReference type="Proteomes" id="UP000183987"/>
    </source>
</evidence>
<dbReference type="EMBL" id="FQUE01000009">
    <property type="protein sequence ID" value="SHF62905.1"/>
    <property type="molecule type" value="Genomic_DNA"/>
</dbReference>
<dbReference type="GO" id="GO:0097367">
    <property type="term" value="F:carbohydrate derivative binding"/>
    <property type="evidence" value="ECO:0007669"/>
    <property type="project" value="InterPro"/>
</dbReference>
<dbReference type="PANTHER" id="PTHR10088">
    <property type="entry name" value="GLUCOKINASE REGULATORY PROTEIN"/>
    <property type="match status" value="1"/>
</dbReference>
<name>A0A1M5D7Q6_LOKAT</name>
<dbReference type="STRING" id="366533.SAMN05444339_10959"/>
<gene>
    <name evidence="3" type="ORF">SAMN05444339_10959</name>
</gene>
<evidence type="ECO:0000313" key="3">
    <source>
        <dbReference type="EMBL" id="SHF62905.1"/>
    </source>
</evidence>
<dbReference type="RefSeq" id="WP_072858246.1">
    <property type="nucleotide sequence ID" value="NZ_FQUE01000009.1"/>
</dbReference>
<dbReference type="NCBIfam" id="NF003915">
    <property type="entry name" value="PRK05441.1"/>
    <property type="match status" value="1"/>
</dbReference>
<dbReference type="SUPFAM" id="SSF53697">
    <property type="entry name" value="SIS domain"/>
    <property type="match status" value="1"/>
</dbReference>
<dbReference type="InterPro" id="IPR040190">
    <property type="entry name" value="MURQ/GCKR"/>
</dbReference>
<dbReference type="InterPro" id="IPR001347">
    <property type="entry name" value="SIS_dom"/>
</dbReference>
<dbReference type="PROSITE" id="PS51464">
    <property type="entry name" value="SIS"/>
    <property type="match status" value="1"/>
</dbReference>
<dbReference type="Gene3D" id="1.10.8.1080">
    <property type="match status" value="1"/>
</dbReference>
<dbReference type="Proteomes" id="UP000183987">
    <property type="component" value="Unassembled WGS sequence"/>
</dbReference>